<dbReference type="InterPro" id="IPR001304">
    <property type="entry name" value="C-type_lectin-like"/>
</dbReference>
<gene>
    <name evidence="3" type="ORF">L9F63_016488</name>
</gene>
<accession>A0AAD8EI66</accession>
<dbReference type="Proteomes" id="UP001233999">
    <property type="component" value="Unassembled WGS sequence"/>
</dbReference>
<comment type="caution">
    <text evidence="3">The sequence shown here is derived from an EMBL/GenBank/DDBJ whole genome shotgun (WGS) entry which is preliminary data.</text>
</comment>
<dbReference type="PANTHER" id="PTHR22801">
    <property type="entry name" value="LITHOSTATHINE"/>
    <property type="match status" value="1"/>
</dbReference>
<dbReference type="Pfam" id="PF00059">
    <property type="entry name" value="Lectin_C"/>
    <property type="match status" value="1"/>
</dbReference>
<evidence type="ECO:0000259" key="2">
    <source>
        <dbReference type="PROSITE" id="PS50041"/>
    </source>
</evidence>
<sequence>MALCKTLYYIIALCLGVNAKMNCDPSPMKTMKFSITSRRNLTGHWIAQVQLEHAGGDKETGPWDVDIEHTTTTCQGIETVDLKTTVIAPPAKSILTAGPEGYYLVPGLGYYKLHTDMKTWEEALIACEADGAHLLIINSDQEAKALEIFWDASPKLLNGGSNNWAFVGFHDRYKEGQYLTIFNQSLVSSGYVKWYPGYPQGGEQKCGIAIRKSNVFANIRCNATIPFFCELEL</sequence>
<protein>
    <recommendedName>
        <fullName evidence="2">C-type lectin domain-containing protein</fullName>
    </recommendedName>
</protein>
<dbReference type="EMBL" id="JASPKZ010004214">
    <property type="protein sequence ID" value="KAJ9590457.1"/>
    <property type="molecule type" value="Genomic_DNA"/>
</dbReference>
<name>A0AAD8EI66_DIPPU</name>
<dbReference type="SMART" id="SM00034">
    <property type="entry name" value="CLECT"/>
    <property type="match status" value="1"/>
</dbReference>
<evidence type="ECO:0000256" key="1">
    <source>
        <dbReference type="SAM" id="SignalP"/>
    </source>
</evidence>
<feature type="domain" description="C-type lectin" evidence="2">
    <location>
        <begin position="111"/>
        <end position="230"/>
    </location>
</feature>
<feature type="chain" id="PRO_5041900003" description="C-type lectin domain-containing protein" evidence="1">
    <location>
        <begin position="20"/>
        <end position="233"/>
    </location>
</feature>
<dbReference type="InterPro" id="IPR016186">
    <property type="entry name" value="C-type_lectin-like/link_sf"/>
</dbReference>
<dbReference type="PANTHER" id="PTHR22801:SF63">
    <property type="entry name" value="C-TYPE LECTIN DOMAIN-CONTAINING PROTEIN"/>
    <property type="match status" value="1"/>
</dbReference>
<evidence type="ECO:0000313" key="4">
    <source>
        <dbReference type="Proteomes" id="UP001233999"/>
    </source>
</evidence>
<keyword evidence="1" id="KW-0732">Signal</keyword>
<proteinExistence type="predicted"/>
<dbReference type="Gene3D" id="3.10.100.10">
    <property type="entry name" value="Mannose-Binding Protein A, subunit A"/>
    <property type="match status" value="1"/>
</dbReference>
<dbReference type="InterPro" id="IPR016187">
    <property type="entry name" value="CTDL_fold"/>
</dbReference>
<keyword evidence="4" id="KW-1185">Reference proteome</keyword>
<evidence type="ECO:0000313" key="3">
    <source>
        <dbReference type="EMBL" id="KAJ9590457.1"/>
    </source>
</evidence>
<feature type="signal peptide" evidence="1">
    <location>
        <begin position="1"/>
        <end position="19"/>
    </location>
</feature>
<dbReference type="SUPFAM" id="SSF56436">
    <property type="entry name" value="C-type lectin-like"/>
    <property type="match status" value="1"/>
</dbReference>
<dbReference type="PROSITE" id="PS50041">
    <property type="entry name" value="C_TYPE_LECTIN_2"/>
    <property type="match status" value="1"/>
</dbReference>
<dbReference type="InterPro" id="IPR050801">
    <property type="entry name" value="Ca-Dep_Lectins_ImmuneDev"/>
</dbReference>
<organism evidence="3 4">
    <name type="scientific">Diploptera punctata</name>
    <name type="common">Pacific beetle cockroach</name>
    <dbReference type="NCBI Taxonomy" id="6984"/>
    <lineage>
        <taxon>Eukaryota</taxon>
        <taxon>Metazoa</taxon>
        <taxon>Ecdysozoa</taxon>
        <taxon>Arthropoda</taxon>
        <taxon>Hexapoda</taxon>
        <taxon>Insecta</taxon>
        <taxon>Pterygota</taxon>
        <taxon>Neoptera</taxon>
        <taxon>Polyneoptera</taxon>
        <taxon>Dictyoptera</taxon>
        <taxon>Blattodea</taxon>
        <taxon>Blaberoidea</taxon>
        <taxon>Blaberidae</taxon>
        <taxon>Diplopterinae</taxon>
        <taxon>Diploptera</taxon>
    </lineage>
</organism>
<dbReference type="CDD" id="cd00037">
    <property type="entry name" value="CLECT"/>
    <property type="match status" value="1"/>
</dbReference>
<reference evidence="3" key="2">
    <citation type="submission" date="2023-05" db="EMBL/GenBank/DDBJ databases">
        <authorList>
            <person name="Fouks B."/>
        </authorList>
    </citation>
    <scope>NUCLEOTIDE SEQUENCE</scope>
    <source>
        <strain evidence="3">Stay&amp;Tobe</strain>
        <tissue evidence="3">Testes</tissue>
    </source>
</reference>
<reference evidence="3" key="1">
    <citation type="journal article" date="2023" name="IScience">
        <title>Live-bearing cockroach genome reveals convergent evolutionary mechanisms linked to viviparity in insects and beyond.</title>
        <authorList>
            <person name="Fouks B."/>
            <person name="Harrison M.C."/>
            <person name="Mikhailova A.A."/>
            <person name="Marchal E."/>
            <person name="English S."/>
            <person name="Carruthers M."/>
            <person name="Jennings E.C."/>
            <person name="Chiamaka E.L."/>
            <person name="Frigard R.A."/>
            <person name="Pippel M."/>
            <person name="Attardo G.M."/>
            <person name="Benoit J.B."/>
            <person name="Bornberg-Bauer E."/>
            <person name="Tobe S.S."/>
        </authorList>
    </citation>
    <scope>NUCLEOTIDE SEQUENCE</scope>
    <source>
        <strain evidence="3">Stay&amp;Tobe</strain>
    </source>
</reference>
<dbReference type="AlphaFoldDB" id="A0AAD8EI66"/>